<accession>A0AC35FPR5</accession>
<evidence type="ECO:0000313" key="1">
    <source>
        <dbReference type="Proteomes" id="UP000887580"/>
    </source>
</evidence>
<dbReference type="WBParaSite" id="PS1159_v2.g19594.t1">
    <property type="protein sequence ID" value="PS1159_v2.g19594.t1"/>
    <property type="gene ID" value="PS1159_v2.g19594"/>
</dbReference>
<evidence type="ECO:0000313" key="2">
    <source>
        <dbReference type="WBParaSite" id="PS1159_v2.g19594.t1"/>
    </source>
</evidence>
<reference evidence="2" key="1">
    <citation type="submission" date="2022-11" db="UniProtKB">
        <authorList>
            <consortium name="WormBaseParasite"/>
        </authorList>
    </citation>
    <scope>IDENTIFICATION</scope>
</reference>
<sequence length="883" mass="99088">MFENGCNMNDLYQQWDTYFSNLYFLKQQQQMVTPDDPIIHSPPSLRPNQMASQIHGYMGCQQQQQQSDIQQLNPLSRPPPSAAPSAGPPSQSYESPGSFQRSDSQSGEDEASRSKRSKLCRVCGDTATGYNFNVITCESCKAFFRRNANRLKGDFKCPYSDDCEINAVSRRFCQKCRLRKCFTVGMKKEWILNEDQLKRRKNSRLNHGSMKSSSGSRESPSSQYQKRSFSPNIPQPKLVPQLSPQNNQKQLVTSMDNNISPMIKRNRRINAGIVNNNNRSFSVQSSMDITSPASNNASTPVSLSMMSPINNNSSMSPTSSSPISTTTPPQMSPKAEPLFLQPPMKLLTLNEILHGFQLHISPQSYQMIQSPPNTQTVKIVVQSLRLFSPQMLQYFGCGDFVRISLPITDYAQLITMCGNNLNQTMELQNGDIRLPDEAYEPLKRMIDEYTNRSIQQQQQQQISPVISHQSFPQSSSSSSVQQPPTPTLASPNFHSGPLAQPTSDGYNPNCNEIRTTTLLTSTVPQYDPLSAVNVGPQPEVDPSLLPEKFRHQWFVIDNAINDEFHSEDMKLSPLEMPKIEKPRIVLNTAEMKELDSIRSAFTCMDEPLTDFKAASYLEKTVHDPSDIMNIMDITIRRIVKTAKKLARFQEISNDGKLVLLKSSMIDMLTIRGVVLLDEKMKNFSTPVLGKETKVSMDMFDKLTDPMQKERFMTFCSAIHPLIRNNQMAVMLVALVVLFDGTRASKLSETDRAIVRHYHEMYYHLLQRYIESVYGDQAPEMIKTVPIALQRLAKTSATSINLFLGRVNTKDVAQLPTEFFKIEYGLNTSIGGSGPSTSSSATPCSSSSTITREHTNTETSSTISDSGTDYISSKNDDKMETAGN</sequence>
<name>A0AC35FPR5_9BILA</name>
<protein>
    <submittedName>
        <fullName evidence="2">Uncharacterized protein</fullName>
    </submittedName>
</protein>
<organism evidence="1 2">
    <name type="scientific">Panagrolaimus sp. PS1159</name>
    <dbReference type="NCBI Taxonomy" id="55785"/>
    <lineage>
        <taxon>Eukaryota</taxon>
        <taxon>Metazoa</taxon>
        <taxon>Ecdysozoa</taxon>
        <taxon>Nematoda</taxon>
        <taxon>Chromadorea</taxon>
        <taxon>Rhabditida</taxon>
        <taxon>Tylenchina</taxon>
        <taxon>Panagrolaimomorpha</taxon>
        <taxon>Panagrolaimoidea</taxon>
        <taxon>Panagrolaimidae</taxon>
        <taxon>Panagrolaimus</taxon>
    </lineage>
</organism>
<dbReference type="Proteomes" id="UP000887580">
    <property type="component" value="Unplaced"/>
</dbReference>
<proteinExistence type="predicted"/>